<sequence>MDRKELTKRYREETSCTWNEAQTAVDTVLGLMITACETGEGMNIYGLGQTEYRNMEPRKARNPRTGEQLVAPARVKIVFNLSKNIKDAAKKLK</sequence>
<organism evidence="3">
    <name type="scientific">Siphoviridae sp. ctrCN24</name>
    <dbReference type="NCBI Taxonomy" id="2827953"/>
    <lineage>
        <taxon>Viruses</taxon>
        <taxon>Duplodnaviria</taxon>
        <taxon>Heunggongvirae</taxon>
        <taxon>Uroviricota</taxon>
        <taxon>Caudoviricetes</taxon>
    </lineage>
</organism>
<evidence type="ECO:0000256" key="1">
    <source>
        <dbReference type="ARBA" id="ARBA00023125"/>
    </source>
</evidence>
<evidence type="ECO:0000256" key="2">
    <source>
        <dbReference type="RuleBase" id="RU003939"/>
    </source>
</evidence>
<dbReference type="EMBL" id="BK032616">
    <property type="protein sequence ID" value="DAF51434.1"/>
    <property type="molecule type" value="Genomic_DNA"/>
</dbReference>
<comment type="similarity">
    <text evidence="2">Belongs to the bacterial histone-like protein family.</text>
</comment>
<dbReference type="Gene3D" id="4.10.520.10">
    <property type="entry name" value="IHF-like DNA-binding proteins"/>
    <property type="match status" value="1"/>
</dbReference>
<reference evidence="3" key="1">
    <citation type="journal article" date="2021" name="Proc. Natl. Acad. Sci. U.S.A.">
        <title>A Catalog of Tens of Thousands of Viruses from Human Metagenomes Reveals Hidden Associations with Chronic Diseases.</title>
        <authorList>
            <person name="Tisza M.J."/>
            <person name="Buck C.B."/>
        </authorList>
    </citation>
    <scope>NUCLEOTIDE SEQUENCE</scope>
    <source>
        <strain evidence="3">CtrCN24</strain>
    </source>
</reference>
<dbReference type="SMART" id="SM00411">
    <property type="entry name" value="BHL"/>
    <property type="match status" value="1"/>
</dbReference>
<dbReference type="InterPro" id="IPR010992">
    <property type="entry name" value="IHF-like_DNA-bd_dom_sf"/>
</dbReference>
<accession>A0A8S5SLJ0</accession>
<name>A0A8S5SLJ0_9CAUD</name>
<dbReference type="InterPro" id="IPR000119">
    <property type="entry name" value="Hist_DNA-bd"/>
</dbReference>
<dbReference type="SUPFAM" id="SSF47729">
    <property type="entry name" value="IHF-like DNA-binding proteins"/>
    <property type="match status" value="1"/>
</dbReference>
<proteinExistence type="inferred from homology"/>
<dbReference type="CDD" id="cd00591">
    <property type="entry name" value="HU_IHF"/>
    <property type="match status" value="1"/>
</dbReference>
<dbReference type="GO" id="GO:0030527">
    <property type="term" value="F:structural constituent of chromatin"/>
    <property type="evidence" value="ECO:0007669"/>
    <property type="project" value="InterPro"/>
</dbReference>
<dbReference type="GO" id="GO:0003677">
    <property type="term" value="F:DNA binding"/>
    <property type="evidence" value="ECO:0007669"/>
    <property type="project" value="UniProtKB-KW"/>
</dbReference>
<dbReference type="PANTHER" id="PTHR33175">
    <property type="entry name" value="DNA-BINDING PROTEIN HU"/>
    <property type="match status" value="1"/>
</dbReference>
<dbReference type="PANTHER" id="PTHR33175:SF3">
    <property type="entry name" value="DNA-BINDING PROTEIN HU-BETA"/>
    <property type="match status" value="1"/>
</dbReference>
<evidence type="ECO:0000313" key="3">
    <source>
        <dbReference type="EMBL" id="DAF51434.1"/>
    </source>
</evidence>
<protein>
    <submittedName>
        <fullName evidence="3">DNA binding protein</fullName>
    </submittedName>
</protein>
<dbReference type="Pfam" id="PF00216">
    <property type="entry name" value="Bac_DNA_binding"/>
    <property type="match status" value="1"/>
</dbReference>
<keyword evidence="1" id="KW-0238">DNA-binding</keyword>